<feature type="transmembrane region" description="Helical" evidence="5">
    <location>
        <begin position="6"/>
        <end position="23"/>
    </location>
</feature>
<dbReference type="InterPro" id="IPR036034">
    <property type="entry name" value="PDZ_sf"/>
</dbReference>
<dbReference type="InterPro" id="IPR008915">
    <property type="entry name" value="Peptidase_M50"/>
</dbReference>
<dbReference type="InterPro" id="IPR041489">
    <property type="entry name" value="PDZ_6"/>
</dbReference>
<sequence>MVSTLQWVLFGLAVYWLAVIYANRNGLLPSFVGTSGPILTLHTKRGRAFLNWLAGPKRFWRAWANVGVGIALVVMVGSFVALVFAAFNVVQDPATQTVSNPKNFLVIPGVNDFLPLSAAPGIVFGLAVGLIVHEGGHGLLSRVEDIEIESMGLALLAILPVGAFVEPNEKQRRDRTRGAQTRMFAAGVTNNFAVTVVAYALLFGPIIASLSVAPGAAVAGAFPGSPAAQADIGEGDRITAFDGAVVESNADVSAMLANTTAETVEVEIDGERTERVERTVLVTQTVRGGPAAVAPEDTITAINGTPVSTTAGFYDAVEASPGPVNATVERANGTVATTEFVAGAYVRVLDGDPFAAGGAPAGEMLVVTAVDGERVVDTRELVRYVENQDPGTTVSITAYHDGARETYEVELGAQDGGGFLGVQPVFGTTGLVVTDFGVQLYPAENYLGALGGGGPGDAGLVQWFFGTMIGTLILPFASAFGAFNLPLNFAGFQGSITNFYVASGGPLSFLGADAVFVLANLAFWTGWINVQLGFFNCIPAFPLDGGHILRTSTEAIISRLPIDPKRRHVRYVTTSVGVTMLVCLLAMVVVPSLL</sequence>
<feature type="transmembrane region" description="Helical" evidence="5">
    <location>
        <begin position="499"/>
        <end position="524"/>
    </location>
</feature>
<dbReference type="PANTHER" id="PTHR13325">
    <property type="entry name" value="PROTEASE M50 MEMBRANE-BOUND TRANSCRIPTION FACTOR SITE 2 PROTEASE"/>
    <property type="match status" value="1"/>
</dbReference>
<evidence type="ECO:0000256" key="4">
    <source>
        <dbReference type="ARBA" id="ARBA00023136"/>
    </source>
</evidence>
<dbReference type="InterPro" id="IPR001193">
    <property type="entry name" value="MBTPS2"/>
</dbReference>
<keyword evidence="3 5" id="KW-1133">Transmembrane helix</keyword>
<keyword evidence="7" id="KW-0378">Hydrolase</keyword>
<feature type="transmembrane region" description="Helical" evidence="5">
    <location>
        <begin position="569"/>
        <end position="590"/>
    </location>
</feature>
<accession>A0ABD5VBG7</accession>
<feature type="transmembrane region" description="Helical" evidence="5">
    <location>
        <begin position="183"/>
        <end position="202"/>
    </location>
</feature>
<dbReference type="EMBL" id="JBHSXN010000001">
    <property type="protein sequence ID" value="MFC6951838.1"/>
    <property type="molecule type" value="Genomic_DNA"/>
</dbReference>
<keyword evidence="8" id="KW-1185">Reference proteome</keyword>
<dbReference type="SMART" id="SM00228">
    <property type="entry name" value="PDZ"/>
    <property type="match status" value="2"/>
</dbReference>
<evidence type="ECO:0000256" key="3">
    <source>
        <dbReference type="ARBA" id="ARBA00022989"/>
    </source>
</evidence>
<feature type="transmembrane region" description="Helical" evidence="5">
    <location>
        <begin position="463"/>
        <end position="487"/>
    </location>
</feature>
<comment type="caution">
    <text evidence="7">The sequence shown here is derived from an EMBL/GenBank/DDBJ whole genome shotgun (WGS) entry which is preliminary data.</text>
</comment>
<feature type="domain" description="PDZ" evidence="6">
    <location>
        <begin position="204"/>
        <end position="272"/>
    </location>
</feature>
<dbReference type="SUPFAM" id="SSF50156">
    <property type="entry name" value="PDZ domain-like"/>
    <property type="match status" value="3"/>
</dbReference>
<evidence type="ECO:0000256" key="2">
    <source>
        <dbReference type="ARBA" id="ARBA00022692"/>
    </source>
</evidence>
<name>A0ABD5VBG7_9EURY</name>
<dbReference type="GO" id="GO:0006508">
    <property type="term" value="P:proteolysis"/>
    <property type="evidence" value="ECO:0007669"/>
    <property type="project" value="UniProtKB-KW"/>
</dbReference>
<dbReference type="InterPro" id="IPR001478">
    <property type="entry name" value="PDZ"/>
</dbReference>
<gene>
    <name evidence="7" type="ORF">ACFQGB_03090</name>
</gene>
<keyword evidence="2 5" id="KW-0812">Transmembrane</keyword>
<dbReference type="Gene3D" id="2.30.42.10">
    <property type="match status" value="3"/>
</dbReference>
<keyword evidence="7" id="KW-0645">Protease</keyword>
<dbReference type="RefSeq" id="WP_336348848.1">
    <property type="nucleotide sequence ID" value="NZ_JAZAQL010000001.1"/>
</dbReference>
<keyword evidence="4 5" id="KW-0472">Membrane</keyword>
<comment type="subcellular location">
    <subcellularLocation>
        <location evidence="1">Endomembrane system</location>
        <topology evidence="1">Multi-pass membrane protein</topology>
    </subcellularLocation>
</comment>
<dbReference type="GO" id="GO:0012505">
    <property type="term" value="C:endomembrane system"/>
    <property type="evidence" value="ECO:0007669"/>
    <property type="project" value="UniProtKB-SubCell"/>
</dbReference>
<reference evidence="7 8" key="1">
    <citation type="journal article" date="2019" name="Int. J. Syst. Evol. Microbiol.">
        <title>The Global Catalogue of Microorganisms (GCM) 10K type strain sequencing project: providing services to taxonomists for standard genome sequencing and annotation.</title>
        <authorList>
            <consortium name="The Broad Institute Genomics Platform"/>
            <consortium name="The Broad Institute Genome Sequencing Center for Infectious Disease"/>
            <person name="Wu L."/>
            <person name="Ma J."/>
        </authorList>
    </citation>
    <scope>NUCLEOTIDE SEQUENCE [LARGE SCALE GENOMIC DNA]</scope>
    <source>
        <strain evidence="7 8">GX26</strain>
    </source>
</reference>
<dbReference type="CDD" id="cd06159">
    <property type="entry name" value="S2P-M50_PDZ_Arch"/>
    <property type="match status" value="1"/>
</dbReference>
<dbReference type="Pfam" id="PF17820">
    <property type="entry name" value="PDZ_6"/>
    <property type="match status" value="1"/>
</dbReference>
<evidence type="ECO:0000259" key="6">
    <source>
        <dbReference type="SMART" id="SM00228"/>
    </source>
</evidence>
<proteinExistence type="predicted"/>
<feature type="domain" description="PDZ" evidence="6">
    <location>
        <begin position="276"/>
        <end position="332"/>
    </location>
</feature>
<dbReference type="Proteomes" id="UP001596395">
    <property type="component" value="Unassembled WGS sequence"/>
</dbReference>
<protein>
    <submittedName>
        <fullName evidence="7">Site-2 protease family protein</fullName>
    </submittedName>
</protein>
<evidence type="ECO:0000313" key="7">
    <source>
        <dbReference type="EMBL" id="MFC6951838.1"/>
    </source>
</evidence>
<feature type="transmembrane region" description="Helical" evidence="5">
    <location>
        <begin position="62"/>
        <end position="87"/>
    </location>
</feature>
<evidence type="ECO:0000256" key="1">
    <source>
        <dbReference type="ARBA" id="ARBA00004127"/>
    </source>
</evidence>
<dbReference type="GO" id="GO:0008233">
    <property type="term" value="F:peptidase activity"/>
    <property type="evidence" value="ECO:0007669"/>
    <property type="project" value="UniProtKB-KW"/>
</dbReference>
<dbReference type="Pfam" id="PF02163">
    <property type="entry name" value="Peptidase_M50"/>
    <property type="match status" value="1"/>
</dbReference>
<feature type="transmembrane region" description="Helical" evidence="5">
    <location>
        <begin position="113"/>
        <end position="132"/>
    </location>
</feature>
<dbReference type="AlphaFoldDB" id="A0ABD5VBG7"/>
<evidence type="ECO:0000256" key="5">
    <source>
        <dbReference type="SAM" id="Phobius"/>
    </source>
</evidence>
<evidence type="ECO:0000313" key="8">
    <source>
        <dbReference type="Proteomes" id="UP001596395"/>
    </source>
</evidence>
<organism evidence="7 8">
    <name type="scientific">Halorubellus litoreus</name>
    <dbReference type="NCBI Taxonomy" id="755308"/>
    <lineage>
        <taxon>Archaea</taxon>
        <taxon>Methanobacteriati</taxon>
        <taxon>Methanobacteriota</taxon>
        <taxon>Stenosarchaea group</taxon>
        <taxon>Halobacteria</taxon>
        <taxon>Halobacteriales</taxon>
        <taxon>Halorubellaceae</taxon>
        <taxon>Halorubellus</taxon>
    </lineage>
</organism>
<dbReference type="PANTHER" id="PTHR13325:SF3">
    <property type="entry name" value="MEMBRANE-BOUND TRANSCRIPTION FACTOR SITE-2 PROTEASE"/>
    <property type="match status" value="1"/>
</dbReference>